<evidence type="ECO:0000256" key="1">
    <source>
        <dbReference type="SAM" id="MobiDB-lite"/>
    </source>
</evidence>
<gene>
    <name evidence="3" type="ORF">SEA_MANUEL_56</name>
</gene>
<dbReference type="GO" id="GO:0003899">
    <property type="term" value="F:DNA-directed RNA polymerase activity"/>
    <property type="evidence" value="ECO:0007669"/>
    <property type="project" value="InterPro"/>
</dbReference>
<dbReference type="GO" id="GO:0008270">
    <property type="term" value="F:zinc ion binding"/>
    <property type="evidence" value="ECO:0007669"/>
    <property type="project" value="InterPro"/>
</dbReference>
<dbReference type="Gene3D" id="3.90.580.10">
    <property type="entry name" value="Zinc finger, CHC2-type domain"/>
    <property type="match status" value="1"/>
</dbReference>
<proteinExistence type="predicted"/>
<dbReference type="GO" id="GO:0006260">
    <property type="term" value="P:DNA replication"/>
    <property type="evidence" value="ECO:0007669"/>
    <property type="project" value="InterPro"/>
</dbReference>
<dbReference type="Pfam" id="PF01807">
    <property type="entry name" value="Zn_ribbon_DnaG"/>
    <property type="match status" value="1"/>
</dbReference>
<dbReference type="InterPro" id="IPR002694">
    <property type="entry name" value="Znf_CHC2"/>
</dbReference>
<sequence length="129" mass="14361">MKRARTDEREWPVFPIGPVLVEYGGEEVRDDHGWYAYKCPFHGDRSASASVNTIINVFVCHTCDMKGNATQLIMKKENCSYGDALRRAEEVAGKGAGDVQRAPVGSRRLSGGSRNRSGSRALRRTWRSS</sequence>
<dbReference type="GO" id="GO:0003677">
    <property type="term" value="F:DNA binding"/>
    <property type="evidence" value="ECO:0007669"/>
    <property type="project" value="InterPro"/>
</dbReference>
<protein>
    <submittedName>
        <fullName evidence="3">DNA primase</fullName>
    </submittedName>
</protein>
<accession>A0A2H4PR30</accession>
<name>A0A2H4PR30_9CAUD</name>
<feature type="compositionally biased region" description="Low complexity" evidence="1">
    <location>
        <begin position="105"/>
        <end position="120"/>
    </location>
</feature>
<organism evidence="3 4">
    <name type="scientific">Streptomyces phage Manuel</name>
    <dbReference type="NCBI Taxonomy" id="2053812"/>
    <lineage>
        <taxon>Viruses</taxon>
        <taxon>Duplodnaviria</taxon>
        <taxon>Heunggongvirae</taxon>
        <taxon>Uroviricota</taxon>
        <taxon>Caudoviricetes</taxon>
        <taxon>Beephvirinae</taxon>
        <taxon>Manuelvirus</taxon>
        <taxon>Manuelvirus manuel</taxon>
    </lineage>
</organism>
<dbReference type="InterPro" id="IPR036977">
    <property type="entry name" value="DNA_primase_Znf_CHC2"/>
</dbReference>
<dbReference type="Proteomes" id="UP000240735">
    <property type="component" value="Segment"/>
</dbReference>
<evidence type="ECO:0000313" key="3">
    <source>
        <dbReference type="EMBL" id="ATW69380.1"/>
    </source>
</evidence>
<evidence type="ECO:0000313" key="4">
    <source>
        <dbReference type="Proteomes" id="UP000240735"/>
    </source>
</evidence>
<feature type="domain" description="Zinc finger CHC2-type" evidence="2">
    <location>
        <begin position="37"/>
        <end position="89"/>
    </location>
</feature>
<dbReference type="SMART" id="SM00400">
    <property type="entry name" value="ZnF_CHCC"/>
    <property type="match status" value="1"/>
</dbReference>
<evidence type="ECO:0000259" key="2">
    <source>
        <dbReference type="SMART" id="SM00400"/>
    </source>
</evidence>
<feature type="region of interest" description="Disordered" evidence="1">
    <location>
        <begin position="92"/>
        <end position="129"/>
    </location>
</feature>
<reference evidence="3 4" key="1">
    <citation type="submission" date="2017-11" db="EMBL/GenBank/DDBJ databases">
        <authorList>
            <person name="Laing C."/>
            <person name="Caston J.C."/>
            <person name="Del V.M."/>
            <person name="Young O.M."/>
            <person name="Nayek S."/>
            <person name="Hughes L.E."/>
            <person name="Garlena R.A."/>
            <person name="Russell D.A."/>
            <person name="Pope W.H."/>
            <person name="Jacobs-Sera D."/>
            <person name="Hendrix R.W."/>
            <person name="Hatfull G.F."/>
        </authorList>
    </citation>
    <scope>NUCLEOTIDE SEQUENCE [LARGE SCALE GENOMIC DNA]</scope>
</reference>
<dbReference type="EMBL" id="MG518519">
    <property type="protein sequence ID" value="ATW69380.1"/>
    <property type="molecule type" value="Genomic_DNA"/>
</dbReference>
<dbReference type="SUPFAM" id="SSF57783">
    <property type="entry name" value="Zinc beta-ribbon"/>
    <property type="match status" value="1"/>
</dbReference>
<keyword evidence="4" id="KW-1185">Reference proteome</keyword>